<dbReference type="SUPFAM" id="SSF50978">
    <property type="entry name" value="WD40 repeat-like"/>
    <property type="match status" value="1"/>
</dbReference>
<dbReference type="Proteomes" id="UP000887540">
    <property type="component" value="Unplaced"/>
</dbReference>
<keyword evidence="3" id="KW-1185">Reference proteome</keyword>
<reference evidence="4" key="1">
    <citation type="submission" date="2022-11" db="UniProtKB">
        <authorList>
            <consortium name="WormBaseParasite"/>
        </authorList>
    </citation>
    <scope>IDENTIFICATION</scope>
</reference>
<keyword evidence="1" id="KW-0853">WD repeat</keyword>
<protein>
    <submittedName>
        <fullName evidence="4">WD repeat domain phosphoinositide-interacting protein 2</fullName>
    </submittedName>
</protein>
<name>A0A914DGV9_9BILA</name>
<evidence type="ECO:0000313" key="4">
    <source>
        <dbReference type="WBParaSite" id="ACRNAN_scaffold24847.g8714.t1"/>
    </source>
</evidence>
<evidence type="ECO:0000256" key="2">
    <source>
        <dbReference type="ARBA" id="ARBA00022737"/>
    </source>
</evidence>
<sequence length="101" mass="11005">KLLDKIITSNPLGLLDLATKHNADYEDELSYLAFPDYPIGQIRVFDADCSILKDVCIISAYNEPLAALKFNTGGTKLATASEKGIVIKVFEVPSGLSQFIL</sequence>
<proteinExistence type="predicted"/>
<dbReference type="AlphaFoldDB" id="A0A914DGV9"/>
<keyword evidence="2" id="KW-0677">Repeat</keyword>
<dbReference type="InterPro" id="IPR036322">
    <property type="entry name" value="WD40_repeat_dom_sf"/>
</dbReference>
<dbReference type="InterPro" id="IPR048720">
    <property type="entry name" value="PROPPIN"/>
</dbReference>
<organism evidence="3 4">
    <name type="scientific">Acrobeloides nanus</name>
    <dbReference type="NCBI Taxonomy" id="290746"/>
    <lineage>
        <taxon>Eukaryota</taxon>
        <taxon>Metazoa</taxon>
        <taxon>Ecdysozoa</taxon>
        <taxon>Nematoda</taxon>
        <taxon>Chromadorea</taxon>
        <taxon>Rhabditida</taxon>
        <taxon>Tylenchina</taxon>
        <taxon>Cephalobomorpha</taxon>
        <taxon>Cephaloboidea</taxon>
        <taxon>Cephalobidae</taxon>
        <taxon>Acrobeloides</taxon>
    </lineage>
</organism>
<dbReference type="WBParaSite" id="ACRNAN_scaffold24847.g8714.t1">
    <property type="protein sequence ID" value="ACRNAN_scaffold24847.g8714.t1"/>
    <property type="gene ID" value="ACRNAN_scaffold24847.g8714"/>
</dbReference>
<evidence type="ECO:0000313" key="3">
    <source>
        <dbReference type="Proteomes" id="UP000887540"/>
    </source>
</evidence>
<dbReference type="PANTHER" id="PTHR11227">
    <property type="entry name" value="WD-REPEAT PROTEIN INTERACTING WITH PHOSPHOINOSIDES WIPI -RELATED"/>
    <property type="match status" value="1"/>
</dbReference>
<evidence type="ECO:0000256" key="1">
    <source>
        <dbReference type="ARBA" id="ARBA00022574"/>
    </source>
</evidence>
<accession>A0A914DGV9</accession>
<dbReference type="Pfam" id="PF21032">
    <property type="entry name" value="PROPPIN"/>
    <property type="match status" value="1"/>
</dbReference>